<dbReference type="EMBL" id="PIDP01001562">
    <property type="protein sequence ID" value="PLM90716.1"/>
    <property type="molecule type" value="Genomic_DNA"/>
</dbReference>
<reference evidence="2 3" key="1">
    <citation type="submission" date="2017-11" db="EMBL/GenBank/DDBJ databases">
        <authorList>
            <person name="Han C.G."/>
        </authorList>
    </citation>
    <scope>NUCLEOTIDE SEQUENCE [LARGE SCALE GENOMIC DNA]</scope>
    <source>
        <strain evidence="2 3">A8</strain>
    </source>
</reference>
<dbReference type="AlphaFoldDB" id="A0A2N4YT10"/>
<feature type="domain" description="Acyl-CoA dehydrogenase/oxidase N-terminal" evidence="1">
    <location>
        <begin position="35"/>
        <end position="130"/>
    </location>
</feature>
<dbReference type="Pfam" id="PF02771">
    <property type="entry name" value="Acyl-CoA_dh_N"/>
    <property type="match status" value="1"/>
</dbReference>
<comment type="caution">
    <text evidence="2">The sequence shown here is derived from an EMBL/GenBank/DDBJ whole genome shotgun (WGS) entry which is preliminary data.</text>
</comment>
<dbReference type="Proteomes" id="UP000234412">
    <property type="component" value="Unassembled WGS sequence"/>
</dbReference>
<dbReference type="Gene3D" id="1.10.540.10">
    <property type="entry name" value="Acyl-CoA dehydrogenase/oxidase, N-terminal domain"/>
    <property type="match status" value="1"/>
</dbReference>
<dbReference type="InterPro" id="IPR013786">
    <property type="entry name" value="AcylCoA_DH/ox_N"/>
</dbReference>
<evidence type="ECO:0000313" key="2">
    <source>
        <dbReference type="EMBL" id="PLM90716.1"/>
    </source>
</evidence>
<dbReference type="GO" id="GO:0008470">
    <property type="term" value="F:3-methylbutanoyl-CoA dehydrogenase activity"/>
    <property type="evidence" value="ECO:0007669"/>
    <property type="project" value="TreeGrafter"/>
</dbReference>
<evidence type="ECO:0000313" key="3">
    <source>
        <dbReference type="Proteomes" id="UP000234412"/>
    </source>
</evidence>
<dbReference type="InterPro" id="IPR046373">
    <property type="entry name" value="Acyl-CoA_Oxase/DH_mid-dom_sf"/>
</dbReference>
<gene>
    <name evidence="2" type="ORF">CWN47_29465</name>
</gene>
<dbReference type="PANTHER" id="PTHR43884:SF12">
    <property type="entry name" value="ISOVALERYL-COA DEHYDROGENASE, MITOCHONDRIAL-RELATED"/>
    <property type="match status" value="1"/>
</dbReference>
<dbReference type="GO" id="GO:0006552">
    <property type="term" value="P:L-leucine catabolic process"/>
    <property type="evidence" value="ECO:0007669"/>
    <property type="project" value="TreeGrafter"/>
</dbReference>
<organism evidence="2 3">
    <name type="scientific">Klebsiella variicola</name>
    <dbReference type="NCBI Taxonomy" id="244366"/>
    <lineage>
        <taxon>Bacteria</taxon>
        <taxon>Pseudomonadati</taxon>
        <taxon>Pseudomonadota</taxon>
        <taxon>Gammaproteobacteria</taxon>
        <taxon>Enterobacterales</taxon>
        <taxon>Enterobacteriaceae</taxon>
        <taxon>Klebsiella/Raoultella group</taxon>
        <taxon>Klebsiella</taxon>
        <taxon>Klebsiella pneumoniae complex</taxon>
    </lineage>
</organism>
<dbReference type="InterPro" id="IPR009100">
    <property type="entry name" value="AcylCoA_DH/oxidase_NM_dom_sf"/>
</dbReference>
<protein>
    <submittedName>
        <fullName evidence="2">SfnB family sulfur acquisition oxidoreductase</fullName>
    </submittedName>
</protein>
<reference evidence="2 3" key="2">
    <citation type="submission" date="2018-01" db="EMBL/GenBank/DDBJ databases">
        <title>Genomic study of Klebsiella pneumoniae.</title>
        <authorList>
            <person name="Yang Y."/>
            <person name="Bicalho R."/>
        </authorList>
    </citation>
    <scope>NUCLEOTIDE SEQUENCE [LARGE SCALE GENOMIC DNA]</scope>
    <source>
        <strain evidence="2 3">A8</strain>
    </source>
</reference>
<accession>A0A2N4YT10</accession>
<evidence type="ECO:0000259" key="1">
    <source>
        <dbReference type="Pfam" id="PF02771"/>
    </source>
</evidence>
<name>A0A2N4YT10_KLEVA</name>
<dbReference type="GO" id="GO:0050660">
    <property type="term" value="F:flavin adenine dinucleotide binding"/>
    <property type="evidence" value="ECO:0007669"/>
    <property type="project" value="InterPro"/>
</dbReference>
<proteinExistence type="predicted"/>
<dbReference type="Gene3D" id="2.40.110.10">
    <property type="entry name" value="Butyryl-CoA Dehydrogenase, subunit A, domain 2"/>
    <property type="match status" value="1"/>
</dbReference>
<dbReference type="PANTHER" id="PTHR43884">
    <property type="entry name" value="ACYL-COA DEHYDROGENASE"/>
    <property type="match status" value="1"/>
</dbReference>
<dbReference type="InterPro" id="IPR037069">
    <property type="entry name" value="AcylCoA_DH/ox_N_sf"/>
</dbReference>
<dbReference type="SUPFAM" id="SSF56645">
    <property type="entry name" value="Acyl-CoA dehydrogenase NM domain-like"/>
    <property type="match status" value="1"/>
</dbReference>
<sequence>MMSASSPAQPYTQSTPQAHIIASDAEALAIAHEIAAVLKPGAAERDRTGIVPAEIVNTYSNSGLWGITVPRRFGGAEVSAATLAQVIAILSAADPSLGQIPQNHYCLLEDIRLQGSDDQQAFFFAQVLQGYRFANALSETGGKTVLDIRTRIEEGADGLRINGRKGYCTGSLYAHWIGILALDADDRAQLAFVPQNSPGLTVVNDWACLGQRTTASGTVLADNLPVNPFHLFPTWKSYASPTLAGPFAQLTTAAIDAGIARAALD</sequence>
<feature type="non-terminal residue" evidence="2">
    <location>
        <position position="265"/>
    </location>
</feature>